<dbReference type="eggNOG" id="ENOG502QQ5W">
    <property type="taxonomic scope" value="Eukaryota"/>
</dbReference>
<evidence type="ECO:0000259" key="10">
    <source>
        <dbReference type="PROSITE" id="PS50287"/>
    </source>
</evidence>
<evidence type="ECO:0000256" key="2">
    <source>
        <dbReference type="ARBA" id="ARBA00022737"/>
    </source>
</evidence>
<keyword evidence="3 9" id="KW-1015">Disulfide bond</keyword>
<dbReference type="AlphaFoldDB" id="C3XYG0"/>
<reference evidence="11" key="1">
    <citation type="journal article" date="2008" name="Nature">
        <title>The amphioxus genome and the evolution of the chordate karyotype.</title>
        <authorList>
            <consortium name="US DOE Joint Genome Institute (JGI-PGF)"/>
            <person name="Putnam N.H."/>
            <person name="Butts T."/>
            <person name="Ferrier D.E.K."/>
            <person name="Furlong R.F."/>
            <person name="Hellsten U."/>
            <person name="Kawashima T."/>
            <person name="Robinson-Rechavi M."/>
            <person name="Shoguchi E."/>
            <person name="Terry A."/>
            <person name="Yu J.-K."/>
            <person name="Benito-Gutierrez E.L."/>
            <person name="Dubchak I."/>
            <person name="Garcia-Fernandez J."/>
            <person name="Gibson-Brown J.J."/>
            <person name="Grigoriev I.V."/>
            <person name="Horton A.C."/>
            <person name="de Jong P.J."/>
            <person name="Jurka J."/>
            <person name="Kapitonov V.V."/>
            <person name="Kohara Y."/>
            <person name="Kuroki Y."/>
            <person name="Lindquist E."/>
            <person name="Lucas S."/>
            <person name="Osoegawa K."/>
            <person name="Pennacchio L.A."/>
            <person name="Salamov A.A."/>
            <person name="Satou Y."/>
            <person name="Sauka-Spengler T."/>
            <person name="Schmutz J."/>
            <person name="Shin-I T."/>
            <person name="Toyoda A."/>
            <person name="Bronner-Fraser M."/>
            <person name="Fujiyama A."/>
            <person name="Holland L.Z."/>
            <person name="Holland P.W.H."/>
            <person name="Satoh N."/>
            <person name="Rokhsar D.S."/>
        </authorList>
    </citation>
    <scope>NUCLEOTIDE SEQUENCE [LARGE SCALE GENOMIC DNA]</scope>
    <source>
        <strain evidence="11">S238N-H82</strain>
        <tissue evidence="11">Testes</tissue>
    </source>
</reference>
<feature type="domain" description="SRCR" evidence="10">
    <location>
        <begin position="378"/>
        <end position="480"/>
    </location>
</feature>
<keyword evidence="1" id="KW-0732">Signal</keyword>
<evidence type="ECO:0000313" key="11">
    <source>
        <dbReference type="EMBL" id="EEN66845.1"/>
    </source>
</evidence>
<feature type="disulfide bond" evidence="9">
    <location>
        <begin position="28"/>
        <end position="92"/>
    </location>
</feature>
<comment type="function">
    <text evidence="6">Binds to extracellular matrix proteins. Binds to pathogen-associated molecular patterns (PAMPs) present on the cell walls of Gram-positive and Gram-negative bacteria and fungi, behaving as a pattern recognition receptor (PRR). Induces bacterial and fungal aggregation and subsequent inhibition of PAMP-induced cytokine release. Does not possess intrinsic bactericidal activity. May play a role in the innate defense and homeostasis of certain epithelial surfaces.</text>
</comment>
<evidence type="ECO:0000256" key="7">
    <source>
        <dbReference type="ARBA" id="ARBA00064153"/>
    </source>
</evidence>
<feature type="domain" description="SRCR" evidence="10">
    <location>
        <begin position="128"/>
        <end position="230"/>
    </location>
</feature>
<dbReference type="FunFam" id="3.10.250.10:FF:000011">
    <property type="entry name" value="Scavenger receptor class A member 5"/>
    <property type="match status" value="3"/>
</dbReference>
<dbReference type="PROSITE" id="PS50287">
    <property type="entry name" value="SRCR_2"/>
    <property type="match status" value="4"/>
</dbReference>
<dbReference type="InterPro" id="IPR036772">
    <property type="entry name" value="SRCR-like_dom_sf"/>
</dbReference>
<dbReference type="PRINTS" id="PR00258">
    <property type="entry name" value="SPERACTRCPTR"/>
</dbReference>
<dbReference type="FunFam" id="3.10.250.10:FF:000007">
    <property type="entry name" value="Soluble scavenger receptor cysteine-rich domain-containing protein SSC5D"/>
    <property type="match status" value="1"/>
</dbReference>
<comment type="subunit">
    <text evidence="7">Interacts with LGALS1 and laminin.</text>
</comment>
<name>C3XYG0_BRAFL</name>
<feature type="disulfide bond" evidence="9">
    <location>
        <begin position="449"/>
        <end position="459"/>
    </location>
</feature>
<feature type="disulfide bond" evidence="9">
    <location>
        <begin position="297"/>
        <end position="358"/>
    </location>
</feature>
<feature type="disulfide bond" evidence="9">
    <location>
        <begin position="168"/>
        <end position="229"/>
    </location>
</feature>
<protein>
    <recommendedName>
        <fullName evidence="8">Soluble scavenger receptor cysteine-rich domain-containing protein SSC5D</fullName>
    </recommendedName>
</protein>
<evidence type="ECO:0000256" key="9">
    <source>
        <dbReference type="PROSITE-ProRule" id="PRU00196"/>
    </source>
</evidence>
<evidence type="ECO:0000256" key="8">
    <source>
        <dbReference type="ARBA" id="ARBA00069168"/>
    </source>
</evidence>
<evidence type="ECO:0000256" key="6">
    <source>
        <dbReference type="ARBA" id="ARBA00058074"/>
    </source>
</evidence>
<feature type="domain" description="SRCR" evidence="10">
    <location>
        <begin position="257"/>
        <end position="359"/>
    </location>
</feature>
<dbReference type="EMBL" id="GG666473">
    <property type="protein sequence ID" value="EEN66845.1"/>
    <property type="molecule type" value="Genomic_DNA"/>
</dbReference>
<dbReference type="STRING" id="7739.C3XYG0"/>
<feature type="disulfide bond" evidence="9">
    <location>
        <begin position="41"/>
        <end position="102"/>
    </location>
</feature>
<feature type="domain" description="SRCR" evidence="10">
    <location>
        <begin position="1"/>
        <end position="103"/>
    </location>
</feature>
<sequence>IRLVGGSSPNEGRVEVRPADSYLWGTVCDDSFGINDGNVVCRMLGYTGVDQVRNSAFFGQGTGPIYMDDLSCTGVEISVFDCSYSGWGNNNCGHHEDAGVVCTTSLTISIYGENIRMMKINQIPPGRIRLVGGSSPNEGRVEVRPADSFSWGTVCDDSFGRNDGNVVCRMLGYTGVDQVRNSAYFGQGTGEIYMDDLQCTGTERSLFDCRYSGWMSHNCGHNEDAGVVCLRSTAMSTFIQSNISNHPNTGISNGNRIRLVGGSAANEGRLEVRPEDGGEWGTVCDDNFGMNDAIVACKTLGYRTARRVYNNAQFGQGSGTIYLDNVQCSGQETSLFNCVHSGWGVNNCGHSEDVGIACGRCVCFPIFVLVIDIGGDRIRLVGGPFPNLGRVEVRPVGSYDWGTVCDDGFDIQDATVVCRMLGYGRAVQSHDGAYFGQGTGPIYMDDLECTGSETSLFNCAYRGWGIENCGHSEDVGVVCGGYRILFGRTTQ</sequence>
<dbReference type="SUPFAM" id="SSF56487">
    <property type="entry name" value="SRCR-like"/>
    <property type="match status" value="4"/>
</dbReference>
<feature type="disulfide bond" evidence="9">
    <location>
        <begin position="199"/>
        <end position="209"/>
    </location>
</feature>
<keyword evidence="2" id="KW-0677">Repeat</keyword>
<evidence type="ECO:0000256" key="5">
    <source>
        <dbReference type="ARBA" id="ARBA00023180"/>
    </source>
</evidence>
<accession>C3XYG0</accession>
<keyword evidence="4" id="KW-0675">Receptor</keyword>
<dbReference type="GO" id="GO:0016020">
    <property type="term" value="C:membrane"/>
    <property type="evidence" value="ECO:0007669"/>
    <property type="project" value="InterPro"/>
</dbReference>
<evidence type="ECO:0000256" key="3">
    <source>
        <dbReference type="ARBA" id="ARBA00023157"/>
    </source>
</evidence>
<feature type="disulfide bond" evidence="9">
    <location>
        <begin position="72"/>
        <end position="82"/>
    </location>
</feature>
<dbReference type="SMART" id="SM00202">
    <property type="entry name" value="SR"/>
    <property type="match status" value="4"/>
</dbReference>
<feature type="disulfide bond" evidence="9">
    <location>
        <begin position="328"/>
        <end position="338"/>
    </location>
</feature>
<dbReference type="PANTHER" id="PTHR48071:SF28">
    <property type="entry name" value="SRCR DOMAIN-CONTAINING PROTEIN"/>
    <property type="match status" value="1"/>
</dbReference>
<dbReference type="InParanoid" id="C3XYG0"/>
<gene>
    <name evidence="11" type="ORF">BRAFLDRAFT_229164</name>
</gene>
<evidence type="ECO:0000256" key="4">
    <source>
        <dbReference type="ARBA" id="ARBA00023170"/>
    </source>
</evidence>
<feature type="disulfide bond" evidence="9">
    <location>
        <begin position="284"/>
        <end position="348"/>
    </location>
</feature>
<feature type="disulfide bond" evidence="9">
    <location>
        <begin position="418"/>
        <end position="479"/>
    </location>
</feature>
<proteinExistence type="predicted"/>
<keyword evidence="5" id="KW-0325">Glycoprotein</keyword>
<feature type="non-terminal residue" evidence="11">
    <location>
        <position position="1"/>
    </location>
</feature>
<dbReference type="InterPro" id="IPR001190">
    <property type="entry name" value="SRCR"/>
</dbReference>
<dbReference type="Gene3D" id="3.10.250.10">
    <property type="entry name" value="SRCR-like domain"/>
    <property type="match status" value="4"/>
</dbReference>
<organism>
    <name type="scientific">Branchiostoma floridae</name>
    <name type="common">Florida lancelet</name>
    <name type="synonym">Amphioxus</name>
    <dbReference type="NCBI Taxonomy" id="7739"/>
    <lineage>
        <taxon>Eukaryota</taxon>
        <taxon>Metazoa</taxon>
        <taxon>Chordata</taxon>
        <taxon>Cephalochordata</taxon>
        <taxon>Leptocardii</taxon>
        <taxon>Amphioxiformes</taxon>
        <taxon>Branchiostomatidae</taxon>
        <taxon>Branchiostoma</taxon>
    </lineage>
</organism>
<dbReference type="PANTHER" id="PTHR48071">
    <property type="entry name" value="SRCR DOMAIN-CONTAINING PROTEIN"/>
    <property type="match status" value="1"/>
</dbReference>
<feature type="disulfide bond" evidence="9">
    <location>
        <begin position="155"/>
        <end position="219"/>
    </location>
</feature>
<evidence type="ECO:0000256" key="1">
    <source>
        <dbReference type="ARBA" id="ARBA00022729"/>
    </source>
</evidence>
<feature type="disulfide bond" evidence="9">
    <location>
        <begin position="405"/>
        <end position="469"/>
    </location>
</feature>
<dbReference type="Pfam" id="PF00530">
    <property type="entry name" value="SRCR"/>
    <property type="match status" value="4"/>
</dbReference>